<keyword evidence="7" id="KW-1185">Reference proteome</keyword>
<dbReference type="AlphaFoldDB" id="A0A226NML5"/>
<evidence type="ECO:0000259" key="5">
    <source>
        <dbReference type="PROSITE" id="PS51819"/>
    </source>
</evidence>
<evidence type="ECO:0000256" key="1">
    <source>
        <dbReference type="ARBA" id="ARBA00001962"/>
    </source>
</evidence>
<evidence type="ECO:0000313" key="6">
    <source>
        <dbReference type="EMBL" id="OXB68520.1"/>
    </source>
</evidence>
<comment type="cofactor">
    <cofactor evidence="1">
        <name>Fe cation</name>
        <dbReference type="ChEBI" id="CHEBI:24875"/>
    </cofactor>
</comment>
<organism evidence="6 7">
    <name type="scientific">Callipepla squamata</name>
    <name type="common">Scaled quail</name>
    <dbReference type="NCBI Taxonomy" id="9009"/>
    <lineage>
        <taxon>Eukaryota</taxon>
        <taxon>Metazoa</taxon>
        <taxon>Chordata</taxon>
        <taxon>Craniata</taxon>
        <taxon>Vertebrata</taxon>
        <taxon>Euteleostomi</taxon>
        <taxon>Archelosauria</taxon>
        <taxon>Archosauria</taxon>
        <taxon>Dinosauria</taxon>
        <taxon>Saurischia</taxon>
        <taxon>Theropoda</taxon>
        <taxon>Coelurosauria</taxon>
        <taxon>Aves</taxon>
        <taxon>Neognathae</taxon>
        <taxon>Galloanserae</taxon>
        <taxon>Galliformes</taxon>
        <taxon>Odontophoridae</taxon>
        <taxon>Callipepla</taxon>
    </lineage>
</organism>
<dbReference type="Gene3D" id="3.10.180.10">
    <property type="entry name" value="2,3-Dihydroxybiphenyl 1,2-Dioxygenase, domain 1"/>
    <property type="match status" value="1"/>
</dbReference>
<comment type="similarity">
    <text evidence="2">Belongs to the 4HPPD family.</text>
</comment>
<dbReference type="InterPro" id="IPR005956">
    <property type="entry name" value="4OHPhenylPyrv_dOase"/>
</dbReference>
<protein>
    <recommendedName>
        <fullName evidence="5">VOC domain-containing protein</fullName>
    </recommendedName>
</protein>
<dbReference type="OrthoDB" id="414569at2759"/>
<reference evidence="6 7" key="1">
    <citation type="submission" date="2016-07" db="EMBL/GenBank/DDBJ databases">
        <title>Disparate Historic Effective Population Sizes Predicted by Modern Levels of Genome Diversity for the Scaled Quail (Callipepla squamata) and the Northern Bobwhite (Colinus virginianus): Inferences from First and Second Generation Draft Genome Assemblies for Sympatric New World Quail.</title>
        <authorList>
            <person name="Oldeschulte D.L."/>
            <person name="Halley Y.A."/>
            <person name="Bhattarai E.K."/>
            <person name="Brashear W.A."/>
            <person name="Hill J."/>
            <person name="Metz R.P."/>
            <person name="Johnson C.D."/>
            <person name="Rollins D."/>
            <person name="Peterson M.J."/>
            <person name="Bickhart D.M."/>
            <person name="Decker J.E."/>
            <person name="Seabury C.M."/>
        </authorList>
    </citation>
    <scope>NUCLEOTIDE SEQUENCE [LARGE SCALE GENOMIC DNA]</scope>
    <source>
        <strain evidence="6 7">Texas</strain>
        <tissue evidence="6">Leg muscle</tissue>
    </source>
</reference>
<dbReference type="PROSITE" id="PS51819">
    <property type="entry name" value="VOC"/>
    <property type="match status" value="1"/>
</dbReference>
<dbReference type="STRING" id="9009.A0A226NML5"/>
<dbReference type="PANTHER" id="PTHR11959">
    <property type="entry name" value="4-HYDROXYPHENYLPYRUVATE DIOXYGENASE"/>
    <property type="match status" value="1"/>
</dbReference>
<accession>A0A226NML5</accession>
<dbReference type="EMBL" id="MCFN01000014">
    <property type="protein sequence ID" value="OXB68520.1"/>
    <property type="molecule type" value="Genomic_DNA"/>
</dbReference>
<dbReference type="InterPro" id="IPR029068">
    <property type="entry name" value="Glyas_Bleomycin-R_OHBP_Dase"/>
</dbReference>
<evidence type="ECO:0000313" key="7">
    <source>
        <dbReference type="Proteomes" id="UP000198323"/>
    </source>
</evidence>
<comment type="caution">
    <text evidence="6">The sequence shown here is derived from an EMBL/GenBank/DDBJ whole genome shotgun (WGS) entry which is preliminary data.</text>
</comment>
<keyword evidence="4" id="KW-0408">Iron</keyword>
<evidence type="ECO:0000256" key="3">
    <source>
        <dbReference type="ARBA" id="ARBA00022737"/>
    </source>
</evidence>
<dbReference type="PANTHER" id="PTHR11959:SF10">
    <property type="entry name" value="4-HYDROXYPHENYLPYRUVATE DIOXYGENASE-LIKE PROTEIN"/>
    <property type="match status" value="1"/>
</dbReference>
<dbReference type="GO" id="GO:0003868">
    <property type="term" value="F:4-hydroxyphenylpyruvate dioxygenase activity"/>
    <property type="evidence" value="ECO:0007669"/>
    <property type="project" value="InterPro"/>
</dbReference>
<proteinExistence type="inferred from homology"/>
<gene>
    <name evidence="6" type="ORF">ASZ78_000457</name>
</gene>
<evidence type="ECO:0000256" key="2">
    <source>
        <dbReference type="ARBA" id="ARBA00005877"/>
    </source>
</evidence>
<dbReference type="InterPro" id="IPR037523">
    <property type="entry name" value="VOC_core"/>
</dbReference>
<feature type="domain" description="VOC" evidence="5">
    <location>
        <begin position="7"/>
        <end position="143"/>
    </location>
</feature>
<keyword evidence="3" id="KW-0677">Repeat</keyword>
<dbReference type="SUPFAM" id="SSF54593">
    <property type="entry name" value="Glyoxalase/Bleomycin resistance protein/Dihydroxybiphenyl dioxygenase"/>
    <property type="match status" value="1"/>
</dbReference>
<evidence type="ECO:0000256" key="4">
    <source>
        <dbReference type="ARBA" id="ARBA00023004"/>
    </source>
</evidence>
<dbReference type="Proteomes" id="UP000198323">
    <property type="component" value="Unassembled WGS sequence"/>
</dbReference>
<sequence>MAASLSRPCFLSLHVPYGQGCAQDLAAAFRFQPVAVRETPRVRQLALRRGNAVFLLNQRLAAAGISDRDFLYDVDPRPTLGTASNVCLEVDDVPGLCEQLQSRGCTLPVSPTELRDEHGSVTYGVVSSVVGNEMGWRFPTLTTSPTCACEAARRKLWTGIGAALAFGTSH</sequence>
<name>A0A226NML5_CALSU</name>
<dbReference type="GO" id="GO:0009072">
    <property type="term" value="P:aromatic amino acid metabolic process"/>
    <property type="evidence" value="ECO:0007669"/>
    <property type="project" value="InterPro"/>
</dbReference>